<evidence type="ECO:0000256" key="1">
    <source>
        <dbReference type="SAM" id="MobiDB-lite"/>
    </source>
</evidence>
<evidence type="ECO:0000313" key="2">
    <source>
        <dbReference type="EMBL" id="CAL1685734.1"/>
    </source>
</evidence>
<accession>A0AAV2NYM9</accession>
<name>A0AAV2NYM9_9HYME</name>
<proteinExistence type="predicted"/>
<gene>
    <name evidence="2" type="ORF">LPLAT_LOCUS11154</name>
</gene>
<keyword evidence="3" id="KW-1185">Reference proteome</keyword>
<dbReference type="Proteomes" id="UP001497644">
    <property type="component" value="Chromosome 6"/>
</dbReference>
<dbReference type="AlphaFoldDB" id="A0AAV2NYM9"/>
<sequence>MLVDRLNTVIFRLLPEFPTPFAKEARRGGGSYSEIAKIVLHVAKLRYGVEYTFDYNDRKSPVSSREHDTEIKRDAKIKRDKRTTNTEKSCVCDI</sequence>
<dbReference type="EMBL" id="OZ034829">
    <property type="protein sequence ID" value="CAL1685734.1"/>
    <property type="molecule type" value="Genomic_DNA"/>
</dbReference>
<organism evidence="2 3">
    <name type="scientific">Lasius platythorax</name>
    <dbReference type="NCBI Taxonomy" id="488582"/>
    <lineage>
        <taxon>Eukaryota</taxon>
        <taxon>Metazoa</taxon>
        <taxon>Ecdysozoa</taxon>
        <taxon>Arthropoda</taxon>
        <taxon>Hexapoda</taxon>
        <taxon>Insecta</taxon>
        <taxon>Pterygota</taxon>
        <taxon>Neoptera</taxon>
        <taxon>Endopterygota</taxon>
        <taxon>Hymenoptera</taxon>
        <taxon>Apocrita</taxon>
        <taxon>Aculeata</taxon>
        <taxon>Formicoidea</taxon>
        <taxon>Formicidae</taxon>
        <taxon>Formicinae</taxon>
        <taxon>Lasius</taxon>
        <taxon>Lasius</taxon>
    </lineage>
</organism>
<reference evidence="2" key="1">
    <citation type="submission" date="2024-04" db="EMBL/GenBank/DDBJ databases">
        <authorList>
            <consortium name="Molecular Ecology Group"/>
        </authorList>
    </citation>
    <scope>NUCLEOTIDE SEQUENCE</scope>
</reference>
<feature type="compositionally biased region" description="Basic and acidic residues" evidence="1">
    <location>
        <begin position="59"/>
        <end position="74"/>
    </location>
</feature>
<evidence type="ECO:0000313" key="3">
    <source>
        <dbReference type="Proteomes" id="UP001497644"/>
    </source>
</evidence>
<protein>
    <submittedName>
        <fullName evidence="2">Uncharacterized protein</fullName>
    </submittedName>
</protein>
<feature type="region of interest" description="Disordered" evidence="1">
    <location>
        <begin position="59"/>
        <end position="94"/>
    </location>
</feature>